<gene>
    <name evidence="7 10" type="primary">argH</name>
    <name evidence="10" type="ORF">DSM101010T_28170</name>
</gene>
<proteinExistence type="inferred from homology"/>
<dbReference type="GO" id="GO:0042450">
    <property type="term" value="P:L-arginine biosynthetic process via ornithine"/>
    <property type="evidence" value="ECO:0007669"/>
    <property type="project" value="UniProtKB-UniRule"/>
</dbReference>
<dbReference type="InterPro" id="IPR020557">
    <property type="entry name" value="Fumarate_lyase_CS"/>
</dbReference>
<dbReference type="EC" id="4.3.2.1" evidence="3 7"/>
<feature type="domain" description="Fumarate lyase N-terminal" evidence="8">
    <location>
        <begin position="9"/>
        <end position="303"/>
    </location>
</feature>
<comment type="caution">
    <text evidence="10">The sequence shown here is derived from an EMBL/GenBank/DDBJ whole genome shotgun (WGS) entry which is preliminary data.</text>
</comment>
<evidence type="ECO:0000259" key="9">
    <source>
        <dbReference type="Pfam" id="PF14698"/>
    </source>
</evidence>
<comment type="catalytic activity">
    <reaction evidence="1 7">
        <text>2-(N(omega)-L-arginino)succinate = fumarate + L-arginine</text>
        <dbReference type="Rhea" id="RHEA:24020"/>
        <dbReference type="ChEBI" id="CHEBI:29806"/>
        <dbReference type="ChEBI" id="CHEBI:32682"/>
        <dbReference type="ChEBI" id="CHEBI:57472"/>
        <dbReference type="EC" id="4.3.2.1"/>
    </reaction>
</comment>
<dbReference type="PRINTS" id="PR00145">
    <property type="entry name" value="ARGSUCLYASE"/>
</dbReference>
<keyword evidence="11" id="KW-1185">Reference proteome</keyword>
<dbReference type="FunFam" id="1.10.40.30:FF:000001">
    <property type="entry name" value="Argininosuccinate lyase"/>
    <property type="match status" value="1"/>
</dbReference>
<dbReference type="PRINTS" id="PR00149">
    <property type="entry name" value="FUMRATELYASE"/>
</dbReference>
<dbReference type="InterPro" id="IPR000362">
    <property type="entry name" value="Fumarate_lyase_fam"/>
</dbReference>
<evidence type="ECO:0000256" key="5">
    <source>
        <dbReference type="ARBA" id="ARBA00022605"/>
    </source>
</evidence>
<dbReference type="InterPro" id="IPR029419">
    <property type="entry name" value="Arg_succ_lyase_C"/>
</dbReference>
<dbReference type="RefSeq" id="WP_174406044.1">
    <property type="nucleotide sequence ID" value="NZ_BLVO01000013.1"/>
</dbReference>
<dbReference type="Gene3D" id="1.20.200.10">
    <property type="entry name" value="Fumarase/aspartase (Central domain)"/>
    <property type="match status" value="1"/>
</dbReference>
<dbReference type="Pfam" id="PF00206">
    <property type="entry name" value="Lyase_1"/>
    <property type="match status" value="1"/>
</dbReference>
<evidence type="ECO:0000256" key="4">
    <source>
        <dbReference type="ARBA" id="ARBA00022571"/>
    </source>
</evidence>
<keyword evidence="4 7" id="KW-0055">Arginine biosynthesis</keyword>
<dbReference type="InterPro" id="IPR008948">
    <property type="entry name" value="L-Aspartase-like"/>
</dbReference>
<evidence type="ECO:0000256" key="2">
    <source>
        <dbReference type="ARBA" id="ARBA00004941"/>
    </source>
</evidence>
<dbReference type="AlphaFoldDB" id="A0A7J0BMM8"/>
<evidence type="ECO:0000259" key="8">
    <source>
        <dbReference type="Pfam" id="PF00206"/>
    </source>
</evidence>
<reference evidence="10 11" key="1">
    <citation type="submission" date="2020-05" db="EMBL/GenBank/DDBJ databases">
        <title>Draft genome sequence of Desulfovibrio sp. strain HN2T.</title>
        <authorList>
            <person name="Ueno A."/>
            <person name="Tamazawa S."/>
            <person name="Tamamura S."/>
            <person name="Murakami T."/>
            <person name="Kiyama T."/>
            <person name="Inomata H."/>
            <person name="Amano Y."/>
            <person name="Miyakawa K."/>
            <person name="Tamaki H."/>
            <person name="Naganuma T."/>
            <person name="Kaneko K."/>
        </authorList>
    </citation>
    <scope>NUCLEOTIDE SEQUENCE [LARGE SCALE GENOMIC DNA]</scope>
    <source>
        <strain evidence="10 11">HN2</strain>
    </source>
</reference>
<evidence type="ECO:0000256" key="6">
    <source>
        <dbReference type="ARBA" id="ARBA00023239"/>
    </source>
</evidence>
<dbReference type="SUPFAM" id="SSF48557">
    <property type="entry name" value="L-aspartase-like"/>
    <property type="match status" value="1"/>
</dbReference>
<sequence>MAEKKMWGGRFRQKTAALVEEYTQSVSYDRLMYRQDIAGSKAHARMLARQGVISQDDADKIVSGLAQIQEEIESGNFVWRREMEDVHMNIESRLSELVGDAGKRLHTGRSRNDQVALDFRLYVSDAIREWQEQIRAVIAELVKQAEHHVDTLLPGCTHMQPAQPVSLGHHLLAYAWMLRRDYDRIADCDKRTRVCPLGAAALAGTTYPLDPASVAEELGMFGTFRNSMDAVSDRDFALESMFCGSLIMAHLSRFCEELIIWANPNFGYIYLPDAYATGSSIMPQKKNPDVAEIMRGKVGRVYGALTTLLTTVKGLPMTYNRDLQEDKEPFMDADKTVSNSLALMAGMLSELRFNTQRMAMVMRSGFLNATELADYLVGKGVPFREAHHITGAAVALAEDKGKALEDLSLDEFRSVSELITDDVYTVLAYETAVARRKTQGGTGPDSVRAQLAELAAWLA</sequence>
<dbReference type="Gene3D" id="1.10.40.30">
    <property type="entry name" value="Fumarase/aspartase (C-terminal domain)"/>
    <property type="match status" value="1"/>
</dbReference>
<keyword evidence="7" id="KW-0963">Cytoplasm</keyword>
<dbReference type="FunFam" id="1.10.275.10:FF:000002">
    <property type="entry name" value="Argininosuccinate lyase"/>
    <property type="match status" value="1"/>
</dbReference>
<dbReference type="InterPro" id="IPR009049">
    <property type="entry name" value="Argininosuccinate_lyase"/>
</dbReference>
<dbReference type="Proteomes" id="UP000503840">
    <property type="component" value="Unassembled WGS sequence"/>
</dbReference>
<dbReference type="Pfam" id="PF14698">
    <property type="entry name" value="ASL_C2"/>
    <property type="match status" value="1"/>
</dbReference>
<dbReference type="UniPathway" id="UPA00068">
    <property type="reaction ID" value="UER00114"/>
</dbReference>
<comment type="pathway">
    <text evidence="2 7">Amino-acid biosynthesis; L-arginine biosynthesis; L-arginine from L-ornithine and carbamoyl phosphate: step 3/3.</text>
</comment>
<keyword evidence="6 7" id="KW-0456">Lyase</keyword>
<accession>A0A7J0BMM8</accession>
<organism evidence="10 11">
    <name type="scientific">Desulfovibrio subterraneus</name>
    <dbReference type="NCBI Taxonomy" id="2718620"/>
    <lineage>
        <taxon>Bacteria</taxon>
        <taxon>Pseudomonadati</taxon>
        <taxon>Thermodesulfobacteriota</taxon>
        <taxon>Desulfovibrionia</taxon>
        <taxon>Desulfovibrionales</taxon>
        <taxon>Desulfovibrionaceae</taxon>
        <taxon>Desulfovibrio</taxon>
    </lineage>
</organism>
<dbReference type="Gene3D" id="1.10.275.10">
    <property type="entry name" value="Fumarase/aspartase (N-terminal domain)"/>
    <property type="match status" value="1"/>
</dbReference>
<comment type="subcellular location">
    <subcellularLocation>
        <location evidence="7">Cytoplasm</location>
    </subcellularLocation>
</comment>
<dbReference type="PROSITE" id="PS00163">
    <property type="entry name" value="FUMARATE_LYASES"/>
    <property type="match status" value="1"/>
</dbReference>
<dbReference type="CDD" id="cd01359">
    <property type="entry name" value="Argininosuccinate_lyase"/>
    <property type="match status" value="1"/>
</dbReference>
<dbReference type="GO" id="GO:0004056">
    <property type="term" value="F:argininosuccinate lyase activity"/>
    <property type="evidence" value="ECO:0007669"/>
    <property type="project" value="UniProtKB-UniRule"/>
</dbReference>
<dbReference type="FunFam" id="1.20.200.10:FF:000015">
    <property type="entry name" value="argininosuccinate lyase isoform X2"/>
    <property type="match status" value="1"/>
</dbReference>
<dbReference type="PANTHER" id="PTHR43814:SF1">
    <property type="entry name" value="ARGININOSUCCINATE LYASE"/>
    <property type="match status" value="1"/>
</dbReference>
<dbReference type="InterPro" id="IPR024083">
    <property type="entry name" value="Fumarase/histidase_N"/>
</dbReference>
<dbReference type="GO" id="GO:0005829">
    <property type="term" value="C:cytosol"/>
    <property type="evidence" value="ECO:0007669"/>
    <property type="project" value="TreeGrafter"/>
</dbReference>
<evidence type="ECO:0000256" key="1">
    <source>
        <dbReference type="ARBA" id="ARBA00000985"/>
    </source>
</evidence>
<keyword evidence="5 7" id="KW-0028">Amino-acid biosynthesis</keyword>
<protein>
    <recommendedName>
        <fullName evidence="3 7">Argininosuccinate lyase</fullName>
        <shortName evidence="7">ASAL</shortName>
        <ecNumber evidence="3 7">4.3.2.1</ecNumber>
    </recommendedName>
    <alternativeName>
        <fullName evidence="7">Arginosuccinase</fullName>
    </alternativeName>
</protein>
<evidence type="ECO:0000313" key="11">
    <source>
        <dbReference type="Proteomes" id="UP000503840"/>
    </source>
</evidence>
<dbReference type="InterPro" id="IPR022761">
    <property type="entry name" value="Fumarate_lyase_N"/>
</dbReference>
<evidence type="ECO:0000313" key="10">
    <source>
        <dbReference type="EMBL" id="GFM34452.1"/>
    </source>
</evidence>
<evidence type="ECO:0000256" key="3">
    <source>
        <dbReference type="ARBA" id="ARBA00012338"/>
    </source>
</evidence>
<evidence type="ECO:0000256" key="7">
    <source>
        <dbReference type="HAMAP-Rule" id="MF_00006"/>
    </source>
</evidence>
<feature type="domain" description="Argininosuccinate lyase C-terminal" evidence="9">
    <location>
        <begin position="366"/>
        <end position="434"/>
    </location>
</feature>
<dbReference type="HAMAP" id="MF_00006">
    <property type="entry name" value="Arg_succ_lyase"/>
    <property type="match status" value="1"/>
</dbReference>
<comment type="similarity">
    <text evidence="7">Belongs to the lyase 1 family. Argininosuccinate lyase subfamily.</text>
</comment>
<dbReference type="EMBL" id="BLVO01000013">
    <property type="protein sequence ID" value="GFM34452.1"/>
    <property type="molecule type" value="Genomic_DNA"/>
</dbReference>
<dbReference type="PANTHER" id="PTHR43814">
    <property type="entry name" value="ARGININOSUCCINATE LYASE"/>
    <property type="match status" value="1"/>
</dbReference>
<name>A0A7J0BMM8_9BACT</name>
<dbReference type="NCBIfam" id="TIGR00838">
    <property type="entry name" value="argH"/>
    <property type="match status" value="1"/>
</dbReference>